<dbReference type="Proteomes" id="UP000032544">
    <property type="component" value="Unassembled WGS sequence"/>
</dbReference>
<evidence type="ECO:0000256" key="1">
    <source>
        <dbReference type="SAM" id="Phobius"/>
    </source>
</evidence>
<keyword evidence="1" id="KW-1133">Transmembrane helix</keyword>
<organism evidence="2 3">
    <name type="scientific">Draconibacterium sediminis</name>
    <dbReference type="NCBI Taxonomy" id="1544798"/>
    <lineage>
        <taxon>Bacteria</taxon>
        <taxon>Pseudomonadati</taxon>
        <taxon>Bacteroidota</taxon>
        <taxon>Bacteroidia</taxon>
        <taxon>Marinilabiliales</taxon>
        <taxon>Prolixibacteraceae</taxon>
        <taxon>Draconibacterium</taxon>
    </lineage>
</organism>
<dbReference type="AlphaFoldDB" id="A0A0D8J7N9"/>
<reference evidence="2 3" key="1">
    <citation type="submission" date="2014-09" db="EMBL/GenBank/DDBJ databases">
        <title>Draft Genome Sequence of Draconibacterium sp. JN14CK-3.</title>
        <authorList>
            <person name="Dong C."/>
            <person name="Lai Q."/>
            <person name="Shao Z."/>
        </authorList>
    </citation>
    <scope>NUCLEOTIDE SEQUENCE [LARGE SCALE GENOMIC DNA]</scope>
    <source>
        <strain evidence="2 3">JN14CK-3</strain>
    </source>
</reference>
<name>A0A0D8J7N9_9BACT</name>
<evidence type="ECO:0000313" key="3">
    <source>
        <dbReference type="Proteomes" id="UP000032544"/>
    </source>
</evidence>
<accession>A0A0D8J7N9</accession>
<dbReference type="RefSeq" id="WP_045033481.1">
    <property type="nucleotide sequence ID" value="NZ_JRHC01000008.1"/>
</dbReference>
<gene>
    <name evidence="2" type="ORF">LH29_22985</name>
</gene>
<feature type="transmembrane region" description="Helical" evidence="1">
    <location>
        <begin position="87"/>
        <end position="107"/>
    </location>
</feature>
<sequence>MKKVLFISIFCLFFVGIGHGQKMYSFENLEQSTPENLETYLTFAKKQKKTGAILLKTGLLTAGTGFVVAALSYDNDEWIGINTGTAIGAWMCILGTGAALVGLPILISGSSRIKRINEVISRNSAHFPVEIIPSCFYDNIAQHHQYGATIRIKF</sequence>
<proteinExistence type="predicted"/>
<keyword evidence="3" id="KW-1185">Reference proteome</keyword>
<keyword evidence="1" id="KW-0812">Transmembrane</keyword>
<comment type="caution">
    <text evidence="2">The sequence shown here is derived from an EMBL/GenBank/DDBJ whole genome shotgun (WGS) entry which is preliminary data.</text>
</comment>
<protein>
    <submittedName>
        <fullName evidence="2">Uncharacterized protein</fullName>
    </submittedName>
</protein>
<keyword evidence="1" id="KW-0472">Membrane</keyword>
<dbReference type="EMBL" id="JRHC01000008">
    <property type="protein sequence ID" value="KJF41808.1"/>
    <property type="molecule type" value="Genomic_DNA"/>
</dbReference>
<evidence type="ECO:0000313" key="2">
    <source>
        <dbReference type="EMBL" id="KJF41808.1"/>
    </source>
</evidence>